<dbReference type="Proteomes" id="UP000189883">
    <property type="component" value="Chromosome"/>
</dbReference>
<dbReference type="SUPFAM" id="SSF47781">
    <property type="entry name" value="RuvA domain 2-like"/>
    <property type="match status" value="4"/>
</dbReference>
<gene>
    <name evidence="2" type="ORF">AB406_1848</name>
</gene>
<evidence type="ECO:0000313" key="2">
    <source>
        <dbReference type="EMBL" id="AQY22789.1"/>
    </source>
</evidence>
<keyword evidence="1" id="KW-0812">Transmembrane</keyword>
<evidence type="ECO:0000313" key="3">
    <source>
        <dbReference type="Proteomes" id="UP000189883"/>
    </source>
</evidence>
<keyword evidence="1" id="KW-1133">Transmembrane helix</keyword>
<proteinExistence type="predicted"/>
<evidence type="ECO:0000256" key="1">
    <source>
        <dbReference type="SAM" id="Phobius"/>
    </source>
</evidence>
<dbReference type="InterPro" id="IPR010994">
    <property type="entry name" value="RuvA_2-like"/>
</dbReference>
<keyword evidence="1" id="KW-0472">Membrane</keyword>
<dbReference type="EMBL" id="CP011859">
    <property type="protein sequence ID" value="AQY22789.1"/>
    <property type="molecule type" value="Genomic_DNA"/>
</dbReference>
<dbReference type="AlphaFoldDB" id="A0A1S7DUK1"/>
<protein>
    <recommendedName>
        <fullName evidence="4">Helix-hairpin-helix domain-containing protein</fullName>
    </recommendedName>
</protein>
<evidence type="ECO:0008006" key="4">
    <source>
        <dbReference type="Google" id="ProtNLM"/>
    </source>
</evidence>
<dbReference type="RefSeq" id="WP_079207934.1">
    <property type="nucleotide sequence ID" value="NZ_CP011859.1"/>
</dbReference>
<reference evidence="2 3" key="1">
    <citation type="submission" date="2015-06" db="EMBL/GenBank/DDBJ databases">
        <title>R. anatipestifer strain HXb2 is the most virulent strain so far, and the genome sequence would help us uncover the pathogenesis.</title>
        <authorList>
            <person name="Hu Q."/>
            <person name="Qi J."/>
            <person name="Bo H."/>
            <person name="Liu G."/>
            <person name="Tao M."/>
            <person name="Ding Y."/>
            <person name="Xue Y."/>
        </authorList>
    </citation>
    <scope>NUCLEOTIDE SEQUENCE [LARGE SCALE GENOMIC DNA]</scope>
    <source>
        <strain evidence="2 3">HXb2</strain>
    </source>
</reference>
<name>A0A1S7DUK1_RIEAN</name>
<accession>A0A1S7DUK1</accession>
<sequence>MKKPFSRLEFSMIKKQVLGWSVIAVLLLGIQIFFYFYKKQKEEQPLPELTFTTSVEHQSRKKLNLTPFNPNQLSLQDWQNLGFSERQSETILKYKDLLGGSFSSKEELSKCYVISAEKFSELSEFIMLPDKVAKSYDSSSRQSFYKSKITVNKPFNPDLYSVSDWVKLGFSEKQAQSFIKYKNYLGGSFISKEKLRECYTLSPENYAIIAPYVLLPNKVNSNTINEIREKKESVVYQPFDPNDLDLVGWQKLGFSEKQAAVIVNYKQKILKGKFKTADDVKKCFVISDEKFQALNPYIRIKNEEPSVVETIKPQIKTNFASVDLNEISYEQLVEFGFTPKAAKSYISFRGLLGGFANKKQILEAYYIDPDLTQKLIGTAYLDASKVKKYSLSNAPEEWLKKHPYFKYHADKIIFYRLTTPNDKKIIKFIKPKPEYLEKMTWYMEE</sequence>
<feature type="transmembrane region" description="Helical" evidence="1">
    <location>
        <begin position="17"/>
        <end position="37"/>
    </location>
</feature>
<organism evidence="2 3">
    <name type="scientific">Riemerella anatipestifer</name>
    <name type="common">Moraxella anatipestifer</name>
    <dbReference type="NCBI Taxonomy" id="34085"/>
    <lineage>
        <taxon>Bacteria</taxon>
        <taxon>Pseudomonadati</taxon>
        <taxon>Bacteroidota</taxon>
        <taxon>Flavobacteriia</taxon>
        <taxon>Flavobacteriales</taxon>
        <taxon>Weeksellaceae</taxon>
        <taxon>Riemerella</taxon>
    </lineage>
</organism>